<dbReference type="Proteomes" id="UP000237438">
    <property type="component" value="Unassembled WGS sequence"/>
</dbReference>
<dbReference type="OrthoDB" id="5562739at2759"/>
<dbReference type="InterPro" id="IPR051642">
    <property type="entry name" value="SWI6-like"/>
</dbReference>
<dbReference type="SUPFAM" id="SSF54616">
    <property type="entry name" value="DNA-binding domain of Mlu1-box binding protein MBP1"/>
    <property type="match status" value="1"/>
</dbReference>
<protein>
    <submittedName>
        <fullName evidence="2">Uncharacterized protein</fullName>
    </submittedName>
</protein>
<dbReference type="GO" id="GO:0033309">
    <property type="term" value="C:SBF transcription complex"/>
    <property type="evidence" value="ECO:0007669"/>
    <property type="project" value="TreeGrafter"/>
</dbReference>
<proteinExistence type="predicted"/>
<feature type="region of interest" description="Disordered" evidence="1">
    <location>
        <begin position="1"/>
        <end position="43"/>
    </location>
</feature>
<dbReference type="GO" id="GO:0003677">
    <property type="term" value="F:DNA binding"/>
    <property type="evidence" value="ECO:0007669"/>
    <property type="project" value="InterPro"/>
</dbReference>
<accession>A0A2S4PST6</accession>
<keyword evidence="3" id="KW-1185">Reference proteome</keyword>
<evidence type="ECO:0000256" key="1">
    <source>
        <dbReference type="SAM" id="MobiDB-lite"/>
    </source>
</evidence>
<dbReference type="PANTHER" id="PTHR43828:SF5">
    <property type="entry name" value="TRANSCRIPTIONAL REPRESSOR XBP1"/>
    <property type="match status" value="1"/>
</dbReference>
<dbReference type="GO" id="GO:0030907">
    <property type="term" value="C:MBF transcription complex"/>
    <property type="evidence" value="ECO:0007669"/>
    <property type="project" value="TreeGrafter"/>
</dbReference>
<dbReference type="STRING" id="225359.A0A2S4PST6"/>
<organism evidence="2 3">
    <name type="scientific">Erysiphe pulchra</name>
    <dbReference type="NCBI Taxonomy" id="225359"/>
    <lineage>
        <taxon>Eukaryota</taxon>
        <taxon>Fungi</taxon>
        <taxon>Dikarya</taxon>
        <taxon>Ascomycota</taxon>
        <taxon>Pezizomycotina</taxon>
        <taxon>Leotiomycetes</taxon>
        <taxon>Erysiphales</taxon>
        <taxon>Erysiphaceae</taxon>
        <taxon>Erysiphe</taxon>
    </lineage>
</organism>
<dbReference type="AlphaFoldDB" id="A0A2S4PST6"/>
<dbReference type="InterPro" id="IPR036887">
    <property type="entry name" value="HTH_APSES_sf"/>
</dbReference>
<name>A0A2S4PST6_9PEZI</name>
<comment type="caution">
    <text evidence="2">The sequence shown here is derived from an EMBL/GenBank/DDBJ whole genome shotgun (WGS) entry which is preliminary data.</text>
</comment>
<evidence type="ECO:0000313" key="2">
    <source>
        <dbReference type="EMBL" id="POS85095.1"/>
    </source>
</evidence>
<dbReference type="EMBL" id="PEDP01000732">
    <property type="protein sequence ID" value="POS85095.1"/>
    <property type="molecule type" value="Genomic_DNA"/>
</dbReference>
<dbReference type="PANTHER" id="PTHR43828">
    <property type="entry name" value="ASPARAGINASE"/>
    <property type="match status" value="1"/>
</dbReference>
<sequence>MFSVASLLNPVKSEQNEMSSLPSKSSSRVRKSSPTKLSTTAKKQVPKKYEMIIPKPTFYGDIRYPPFEELDEQIMQDIRRFQVNSLGMIKDQSRHIPYNSGKNNFLEKTGRESFEGEHKDYTVMWDYNIGLVRITPFFKCCNYTKTTPAKMLAQNPGLRDITHSITGGELTAQALIPIFGPSFPSICVHPETPEYGRMIISPKTISEAAIQAKSSCSFILAAKAKISTYPTCHNHRLPKERSSTYASENNKFFDKQYSESSQAAVGDAKSFSPRFFSIAKPLAKNLSSRETVNSILNVDRTESFHYSPLKRSHSFLTDISNLQIMPDLGARESIDIKDNRATKRKTYIETYPGQICDFKIGTNACSVENERSTPPTSAQIIESNSGINNRSEEAKAAHSLINLRLKYWNANYEETGNGSETHANRRRATLS</sequence>
<gene>
    <name evidence="2" type="ORF">EPUL_002058</name>
</gene>
<dbReference type="Gene3D" id="3.10.260.10">
    <property type="entry name" value="Transcription regulator HTH, APSES-type DNA-binding domain"/>
    <property type="match status" value="1"/>
</dbReference>
<dbReference type="GO" id="GO:0006357">
    <property type="term" value="P:regulation of transcription by RNA polymerase II"/>
    <property type="evidence" value="ECO:0007669"/>
    <property type="project" value="UniProtKB-ARBA"/>
</dbReference>
<evidence type="ECO:0000313" key="3">
    <source>
        <dbReference type="Proteomes" id="UP000237438"/>
    </source>
</evidence>
<reference evidence="2 3" key="1">
    <citation type="submission" date="2017-10" db="EMBL/GenBank/DDBJ databases">
        <title>Development of genomic resources for the powdery mildew, Erysiphe pulchra.</title>
        <authorList>
            <person name="Wadl P.A."/>
            <person name="Mack B.M."/>
            <person name="Moore G."/>
            <person name="Beltz S.B."/>
        </authorList>
    </citation>
    <scope>NUCLEOTIDE SEQUENCE [LARGE SCALE GENOMIC DNA]</scope>
    <source>
        <strain evidence="2">Cflorida</strain>
    </source>
</reference>